<reference evidence="1" key="1">
    <citation type="submission" date="2021-02" db="EMBL/GenBank/DDBJ databases">
        <authorList>
            <person name="Nowell W R."/>
        </authorList>
    </citation>
    <scope>NUCLEOTIDE SEQUENCE</scope>
</reference>
<accession>A0A8S2RLM2</accession>
<organism evidence="1 2">
    <name type="scientific">Rotaria magnacalcarata</name>
    <dbReference type="NCBI Taxonomy" id="392030"/>
    <lineage>
        <taxon>Eukaryota</taxon>
        <taxon>Metazoa</taxon>
        <taxon>Spiralia</taxon>
        <taxon>Gnathifera</taxon>
        <taxon>Rotifera</taxon>
        <taxon>Eurotatoria</taxon>
        <taxon>Bdelloidea</taxon>
        <taxon>Philodinida</taxon>
        <taxon>Philodinidae</taxon>
        <taxon>Rotaria</taxon>
    </lineage>
</organism>
<name>A0A8S2RLM2_9BILA</name>
<comment type="caution">
    <text evidence="1">The sequence shown here is derived from an EMBL/GenBank/DDBJ whole genome shotgun (WGS) entry which is preliminary data.</text>
</comment>
<dbReference type="EMBL" id="CAJOBH010012296">
    <property type="protein sequence ID" value="CAF4168454.1"/>
    <property type="molecule type" value="Genomic_DNA"/>
</dbReference>
<proteinExistence type="predicted"/>
<evidence type="ECO:0000313" key="2">
    <source>
        <dbReference type="Proteomes" id="UP000681967"/>
    </source>
</evidence>
<dbReference type="AlphaFoldDB" id="A0A8S2RLM2"/>
<dbReference type="Proteomes" id="UP000681967">
    <property type="component" value="Unassembled WGS sequence"/>
</dbReference>
<evidence type="ECO:0000313" key="1">
    <source>
        <dbReference type="EMBL" id="CAF4168454.1"/>
    </source>
</evidence>
<gene>
    <name evidence="1" type="ORF">BYL167_LOCUS22295</name>
</gene>
<protein>
    <submittedName>
        <fullName evidence="1">Uncharacterized protein</fullName>
    </submittedName>
</protein>
<sequence length="62" mass="7194">TSNCGNCSEMTIKIEEKTKALQEKDTIIQELLTLMTKFKNQISNQDDLMKLLSTYNNTLMRH</sequence>
<feature type="non-terminal residue" evidence="1">
    <location>
        <position position="1"/>
    </location>
</feature>